<dbReference type="Proteomes" id="UP000017819">
    <property type="component" value="Unassembled WGS sequence"/>
</dbReference>
<organism evidence="2 3">
    <name type="scientific">Lutibaculum baratangense AMV1</name>
    <dbReference type="NCBI Taxonomy" id="631454"/>
    <lineage>
        <taxon>Bacteria</taxon>
        <taxon>Pseudomonadati</taxon>
        <taxon>Pseudomonadota</taxon>
        <taxon>Alphaproteobacteria</taxon>
        <taxon>Hyphomicrobiales</taxon>
        <taxon>Tepidamorphaceae</taxon>
        <taxon>Lutibaculum</taxon>
    </lineage>
</organism>
<reference evidence="2 3" key="1">
    <citation type="journal article" date="2014" name="Genome Announc.">
        <title>Draft Genome Sequence of Lutibaculum baratangense Strain AMV1T, Isolated from a Mud Volcano in Andamans, India.</title>
        <authorList>
            <person name="Singh A."/>
            <person name="Sreenivas A."/>
            <person name="Sathyanarayana Reddy G."/>
            <person name="Pinnaka A.K."/>
            <person name="Shivaji S."/>
        </authorList>
    </citation>
    <scope>NUCLEOTIDE SEQUENCE [LARGE SCALE GENOMIC DNA]</scope>
    <source>
        <strain evidence="2 3">AMV1</strain>
    </source>
</reference>
<accession>V4QST2</accession>
<gene>
    <name evidence="2" type="ORF">N177_3969</name>
</gene>
<evidence type="ECO:0000313" key="3">
    <source>
        <dbReference type="Proteomes" id="UP000017819"/>
    </source>
</evidence>
<dbReference type="Pfam" id="PF06568">
    <property type="entry name" value="YjiS-like"/>
    <property type="match status" value="1"/>
</dbReference>
<protein>
    <recommendedName>
        <fullName evidence="1">YjiS-like domain-containing protein</fullName>
    </recommendedName>
</protein>
<proteinExistence type="predicted"/>
<feature type="domain" description="YjiS-like" evidence="1">
    <location>
        <begin position="39"/>
        <end position="69"/>
    </location>
</feature>
<evidence type="ECO:0000313" key="2">
    <source>
        <dbReference type="EMBL" id="ESR22832.1"/>
    </source>
</evidence>
<dbReference type="EMBL" id="AWXZ01000040">
    <property type="protein sequence ID" value="ESR22832.1"/>
    <property type="molecule type" value="Genomic_DNA"/>
</dbReference>
<evidence type="ECO:0000259" key="1">
    <source>
        <dbReference type="Pfam" id="PF06568"/>
    </source>
</evidence>
<dbReference type="RefSeq" id="WP_023434078.1">
    <property type="nucleotide sequence ID" value="NZ_AWXZ01000040.1"/>
</dbReference>
<sequence>MTMISGPVAQGTAGRTEPFAPRLTDFLRKLIAERRERAQLKLRRQAFRNLLELDDKTLNDIGFTRYEVEDAASLPLEVNASLALREMARKRREREIKAFRRR</sequence>
<dbReference type="InterPro" id="IPR009506">
    <property type="entry name" value="YjiS-like"/>
</dbReference>
<dbReference type="OrthoDB" id="8244198at2"/>
<name>V4QST2_9HYPH</name>
<dbReference type="AlphaFoldDB" id="V4QST2"/>
<keyword evidence="3" id="KW-1185">Reference proteome</keyword>
<comment type="caution">
    <text evidence="2">The sequence shown here is derived from an EMBL/GenBank/DDBJ whole genome shotgun (WGS) entry which is preliminary data.</text>
</comment>